<dbReference type="InterPro" id="IPR015942">
    <property type="entry name" value="Asp/Glu/hydantoin_racemase"/>
</dbReference>
<protein>
    <submittedName>
        <fullName evidence="2">Aspartate/glutamate racemase family protein</fullName>
    </submittedName>
</protein>
<gene>
    <name evidence="2" type="ORF">ACFFIC_11305</name>
</gene>
<evidence type="ECO:0000313" key="3">
    <source>
        <dbReference type="Proteomes" id="UP001589789"/>
    </source>
</evidence>
<proteinExistence type="inferred from homology"/>
<dbReference type="EMBL" id="JBHLVZ010000023">
    <property type="protein sequence ID" value="MFC0386127.1"/>
    <property type="molecule type" value="Genomic_DNA"/>
</dbReference>
<dbReference type="RefSeq" id="WP_377050292.1">
    <property type="nucleotide sequence ID" value="NZ_JBHLVZ010000023.1"/>
</dbReference>
<dbReference type="InterPro" id="IPR053714">
    <property type="entry name" value="Iso_Racemase_Enz_sf"/>
</dbReference>
<sequence>MVKKPWEFDSRRIDQSLPAEICIFPPVLSCGYGAYFPNMKEWKKSSIQEDGVAKRIGFVHTVGFLVEHFRDRMRTSHPEVDAFHILNESLLQDLLRGAPQALVHRRVVSQIVLAAEAGADLIVVTCSSTSPAVDIARRLVQQPVLKIDDPMAAEAVRRGARIGLICTASSTVEPSSALLRAHAAGQGRAVAITPAVRSEAYAALMAGNRAQHDAIVRDAAAELAGHSDVLVLAQASLAHLQPELGNKLSIPVLASPPLLMQAIDAVLRPVPDAIGSHA</sequence>
<comment type="caution">
    <text evidence="2">The sequence shown here is derived from an EMBL/GenBank/DDBJ whole genome shotgun (WGS) entry which is preliminary data.</text>
</comment>
<comment type="similarity">
    <text evidence="1">Belongs to the HyuE racemase family.</text>
</comment>
<dbReference type="Gene3D" id="3.40.50.12500">
    <property type="match status" value="1"/>
</dbReference>
<keyword evidence="3" id="KW-1185">Reference proteome</keyword>
<name>A0ABV6IR97_9PROT</name>
<dbReference type="Pfam" id="PF01177">
    <property type="entry name" value="Asp_Glu_race"/>
    <property type="match status" value="1"/>
</dbReference>
<organism evidence="2 3">
    <name type="scientific">Muricoccus vinaceus</name>
    <dbReference type="NCBI Taxonomy" id="424704"/>
    <lineage>
        <taxon>Bacteria</taxon>
        <taxon>Pseudomonadati</taxon>
        <taxon>Pseudomonadota</taxon>
        <taxon>Alphaproteobacteria</taxon>
        <taxon>Acetobacterales</taxon>
        <taxon>Roseomonadaceae</taxon>
        <taxon>Muricoccus</taxon>
    </lineage>
</organism>
<reference evidence="2 3" key="1">
    <citation type="submission" date="2024-09" db="EMBL/GenBank/DDBJ databases">
        <authorList>
            <person name="Sun Q."/>
            <person name="Mori K."/>
        </authorList>
    </citation>
    <scope>NUCLEOTIDE SEQUENCE [LARGE SCALE GENOMIC DNA]</scope>
    <source>
        <strain evidence="2 3">CCM 7468</strain>
    </source>
</reference>
<dbReference type="Proteomes" id="UP001589789">
    <property type="component" value="Unassembled WGS sequence"/>
</dbReference>
<evidence type="ECO:0000256" key="1">
    <source>
        <dbReference type="ARBA" id="ARBA00038414"/>
    </source>
</evidence>
<evidence type="ECO:0000313" key="2">
    <source>
        <dbReference type="EMBL" id="MFC0386127.1"/>
    </source>
</evidence>
<accession>A0ABV6IR97</accession>